<proteinExistence type="predicted"/>
<evidence type="ECO:0000256" key="4">
    <source>
        <dbReference type="SAM" id="MobiDB-lite"/>
    </source>
</evidence>
<feature type="domain" description="Zn(2)-C6 fungal-type" evidence="5">
    <location>
        <begin position="61"/>
        <end position="92"/>
    </location>
</feature>
<dbReference type="Pfam" id="PF04082">
    <property type="entry name" value="Fungal_trans"/>
    <property type="match status" value="1"/>
</dbReference>
<accession>A0AAE0P723</accession>
<gene>
    <name evidence="6" type="ORF">B0H63DRAFT_47859</name>
</gene>
<dbReference type="InterPro" id="IPR036864">
    <property type="entry name" value="Zn2-C6_fun-type_DNA-bd_sf"/>
</dbReference>
<evidence type="ECO:0000313" key="7">
    <source>
        <dbReference type="Proteomes" id="UP001285441"/>
    </source>
</evidence>
<dbReference type="SUPFAM" id="SSF57701">
    <property type="entry name" value="Zn2/Cys6 DNA-binding domain"/>
    <property type="match status" value="1"/>
</dbReference>
<sequence>MKHLIHTWLSCHPTQAVQREAMIMDPEPPAGFFSTFSISDPSGIAHDGLGRTQKRNRRVFVCIPCHRRKLRCDKGQPCSRCAQAGTANECVYQRATSRSNQDPATESDDTLGHPEDKSSLRPGLRQPSQKPPSPPSTSSRRSARAARLNGTTHWTTIAREFGEAWPYIMGANQQWESRHRDIQGLKYLFPTLPGNNFPLGSVSSNTDRGQVLGSLPQRPVVDALVQCYFRAFESTHRLLHARQFADELNAFWISSDHASEVWLAQLCMMLALGCQAAPEHLLRSTGRSLEFWTDFFLDAAQFFFGRSSYFTTPTLTTVRTLCMAVTARMMEIVKGTDMTQLVYLMGFLTRLAMVMYLHRTTSLCQEMPPFEAEMRKRAWVTIQLLDLDVAMRTGTSFIHRDYDADPPLNINDDDFFSSEQHGWTMDANRWISSQELTDSTFQIILADLIPLSAEIINLVNSPTLPPAEYDTVMAWDAQLHQKLQEAESLLALGPHGSVDRLEQVTIQTNFLKVLVHRTLLALHHDPVCAPRTKFPDSIVAIIQSSLAILQVQEAWHNPPVPLQGGTPSRVLGGIRMSPKQPAVLTPLPMIDDEPLPFFQNTSAWLIDFCHDDFGAAMFYLILALRRREFDIVAQHQQQLRYPQQQLLTQDLPLLASSSRNTACGLLKTSMSLFRARACRSIPHFDEFVRLSLSSACLRGLIKGEPILTHVLSAAVEIEQTVLATLGGKQDALLLWTEGADQHHPFHTSLGQPGLSIPEFYGFGPA</sequence>
<organism evidence="6 7">
    <name type="scientific">Podospora didyma</name>
    <dbReference type="NCBI Taxonomy" id="330526"/>
    <lineage>
        <taxon>Eukaryota</taxon>
        <taxon>Fungi</taxon>
        <taxon>Dikarya</taxon>
        <taxon>Ascomycota</taxon>
        <taxon>Pezizomycotina</taxon>
        <taxon>Sordariomycetes</taxon>
        <taxon>Sordariomycetidae</taxon>
        <taxon>Sordariales</taxon>
        <taxon>Podosporaceae</taxon>
        <taxon>Podospora</taxon>
    </lineage>
</organism>
<comment type="subcellular location">
    <subcellularLocation>
        <location evidence="1">Nucleus</location>
    </subcellularLocation>
</comment>
<keyword evidence="7" id="KW-1185">Reference proteome</keyword>
<dbReference type="Gene3D" id="4.10.240.10">
    <property type="entry name" value="Zn(2)-C6 fungal-type DNA-binding domain"/>
    <property type="match status" value="1"/>
</dbReference>
<dbReference type="InterPro" id="IPR007219">
    <property type="entry name" value="XnlR_reg_dom"/>
</dbReference>
<dbReference type="GO" id="GO:0005634">
    <property type="term" value="C:nucleus"/>
    <property type="evidence" value="ECO:0007669"/>
    <property type="project" value="UniProtKB-SubCell"/>
</dbReference>
<dbReference type="PROSITE" id="PS50048">
    <property type="entry name" value="ZN2_CY6_FUNGAL_2"/>
    <property type="match status" value="1"/>
</dbReference>
<comment type="caution">
    <text evidence="6">The sequence shown here is derived from an EMBL/GenBank/DDBJ whole genome shotgun (WGS) entry which is preliminary data.</text>
</comment>
<evidence type="ECO:0000256" key="1">
    <source>
        <dbReference type="ARBA" id="ARBA00004123"/>
    </source>
</evidence>
<dbReference type="GO" id="GO:0000981">
    <property type="term" value="F:DNA-binding transcription factor activity, RNA polymerase II-specific"/>
    <property type="evidence" value="ECO:0007669"/>
    <property type="project" value="InterPro"/>
</dbReference>
<dbReference type="SMART" id="SM00906">
    <property type="entry name" value="Fungal_trans"/>
    <property type="match status" value="1"/>
</dbReference>
<dbReference type="Pfam" id="PF00172">
    <property type="entry name" value="Zn_clus"/>
    <property type="match status" value="1"/>
</dbReference>
<dbReference type="GO" id="GO:0008270">
    <property type="term" value="F:zinc ion binding"/>
    <property type="evidence" value="ECO:0007669"/>
    <property type="project" value="InterPro"/>
</dbReference>
<dbReference type="CDD" id="cd00067">
    <property type="entry name" value="GAL4"/>
    <property type="match status" value="1"/>
</dbReference>
<dbReference type="InterPro" id="IPR001138">
    <property type="entry name" value="Zn2Cys6_DnaBD"/>
</dbReference>
<feature type="compositionally biased region" description="Polar residues" evidence="4">
    <location>
        <begin position="94"/>
        <end position="104"/>
    </location>
</feature>
<dbReference type="GO" id="GO:0006351">
    <property type="term" value="P:DNA-templated transcription"/>
    <property type="evidence" value="ECO:0007669"/>
    <property type="project" value="InterPro"/>
</dbReference>
<evidence type="ECO:0000313" key="6">
    <source>
        <dbReference type="EMBL" id="KAK3394505.1"/>
    </source>
</evidence>
<feature type="region of interest" description="Disordered" evidence="4">
    <location>
        <begin position="94"/>
        <end position="149"/>
    </location>
</feature>
<dbReference type="PANTHER" id="PTHR31001:SF58">
    <property type="entry name" value="ZN(II)2CYS6 TRANSCRIPTION FACTOR (EUROFUNG)"/>
    <property type="match status" value="1"/>
</dbReference>
<dbReference type="Proteomes" id="UP001285441">
    <property type="component" value="Unassembled WGS sequence"/>
</dbReference>
<evidence type="ECO:0000259" key="5">
    <source>
        <dbReference type="PROSITE" id="PS50048"/>
    </source>
</evidence>
<dbReference type="GO" id="GO:0003677">
    <property type="term" value="F:DNA binding"/>
    <property type="evidence" value="ECO:0007669"/>
    <property type="project" value="InterPro"/>
</dbReference>
<keyword evidence="3" id="KW-0539">Nucleus</keyword>
<protein>
    <recommendedName>
        <fullName evidence="5">Zn(2)-C6 fungal-type domain-containing protein</fullName>
    </recommendedName>
</protein>
<keyword evidence="2" id="KW-0479">Metal-binding</keyword>
<dbReference type="SMART" id="SM00066">
    <property type="entry name" value="GAL4"/>
    <property type="match status" value="1"/>
</dbReference>
<reference evidence="6" key="1">
    <citation type="journal article" date="2023" name="Mol. Phylogenet. Evol.">
        <title>Genome-scale phylogeny and comparative genomics of the fungal order Sordariales.</title>
        <authorList>
            <person name="Hensen N."/>
            <person name="Bonometti L."/>
            <person name="Westerberg I."/>
            <person name="Brannstrom I.O."/>
            <person name="Guillou S."/>
            <person name="Cros-Aarteil S."/>
            <person name="Calhoun S."/>
            <person name="Haridas S."/>
            <person name="Kuo A."/>
            <person name="Mondo S."/>
            <person name="Pangilinan J."/>
            <person name="Riley R."/>
            <person name="LaButti K."/>
            <person name="Andreopoulos B."/>
            <person name="Lipzen A."/>
            <person name="Chen C."/>
            <person name="Yan M."/>
            <person name="Daum C."/>
            <person name="Ng V."/>
            <person name="Clum A."/>
            <person name="Steindorff A."/>
            <person name="Ohm R.A."/>
            <person name="Martin F."/>
            <person name="Silar P."/>
            <person name="Natvig D.O."/>
            <person name="Lalanne C."/>
            <person name="Gautier V."/>
            <person name="Ament-Velasquez S.L."/>
            <person name="Kruys A."/>
            <person name="Hutchinson M.I."/>
            <person name="Powell A.J."/>
            <person name="Barry K."/>
            <person name="Miller A.N."/>
            <person name="Grigoriev I.V."/>
            <person name="Debuchy R."/>
            <person name="Gladieux P."/>
            <person name="Hiltunen Thoren M."/>
            <person name="Johannesson H."/>
        </authorList>
    </citation>
    <scope>NUCLEOTIDE SEQUENCE</scope>
    <source>
        <strain evidence="6">CBS 232.78</strain>
    </source>
</reference>
<dbReference type="AlphaFoldDB" id="A0AAE0P723"/>
<reference evidence="6" key="2">
    <citation type="submission" date="2023-06" db="EMBL/GenBank/DDBJ databases">
        <authorList>
            <consortium name="Lawrence Berkeley National Laboratory"/>
            <person name="Haridas S."/>
            <person name="Hensen N."/>
            <person name="Bonometti L."/>
            <person name="Westerberg I."/>
            <person name="Brannstrom I.O."/>
            <person name="Guillou S."/>
            <person name="Cros-Aarteil S."/>
            <person name="Calhoun S."/>
            <person name="Kuo A."/>
            <person name="Mondo S."/>
            <person name="Pangilinan J."/>
            <person name="Riley R."/>
            <person name="LaButti K."/>
            <person name="Andreopoulos B."/>
            <person name="Lipzen A."/>
            <person name="Chen C."/>
            <person name="Yanf M."/>
            <person name="Daum C."/>
            <person name="Ng V."/>
            <person name="Clum A."/>
            <person name="Steindorff A."/>
            <person name="Ohm R."/>
            <person name="Martin F."/>
            <person name="Silar P."/>
            <person name="Natvig D."/>
            <person name="Lalanne C."/>
            <person name="Gautier V."/>
            <person name="Ament-velasquez S.L."/>
            <person name="Kruys A."/>
            <person name="Hutchinson M.I."/>
            <person name="Powell A.J."/>
            <person name="Barry K."/>
            <person name="Miller A.N."/>
            <person name="Grigoriev I.V."/>
            <person name="Debuchy R."/>
            <person name="Gladieux P."/>
            <person name="Thoren M.H."/>
            <person name="Johannesson H."/>
        </authorList>
    </citation>
    <scope>NUCLEOTIDE SEQUENCE</scope>
    <source>
        <strain evidence="6">CBS 232.78</strain>
    </source>
</reference>
<name>A0AAE0P723_9PEZI</name>
<dbReference type="CDD" id="cd12148">
    <property type="entry name" value="fungal_TF_MHR"/>
    <property type="match status" value="1"/>
</dbReference>
<evidence type="ECO:0000256" key="3">
    <source>
        <dbReference type="ARBA" id="ARBA00023242"/>
    </source>
</evidence>
<feature type="compositionally biased region" description="Basic and acidic residues" evidence="4">
    <location>
        <begin position="110"/>
        <end position="119"/>
    </location>
</feature>
<dbReference type="EMBL" id="JAULSW010000001">
    <property type="protein sequence ID" value="KAK3394505.1"/>
    <property type="molecule type" value="Genomic_DNA"/>
</dbReference>
<dbReference type="PANTHER" id="PTHR31001">
    <property type="entry name" value="UNCHARACTERIZED TRANSCRIPTIONAL REGULATORY PROTEIN"/>
    <property type="match status" value="1"/>
</dbReference>
<evidence type="ECO:0000256" key="2">
    <source>
        <dbReference type="ARBA" id="ARBA00022723"/>
    </source>
</evidence>
<dbReference type="PROSITE" id="PS00463">
    <property type="entry name" value="ZN2_CY6_FUNGAL_1"/>
    <property type="match status" value="1"/>
</dbReference>
<dbReference type="InterPro" id="IPR050613">
    <property type="entry name" value="Sec_Metabolite_Reg"/>
</dbReference>